<comment type="caution">
    <text evidence="2">The sequence shown here is derived from an EMBL/GenBank/DDBJ whole genome shotgun (WGS) entry which is preliminary data.</text>
</comment>
<evidence type="ECO:0000313" key="2">
    <source>
        <dbReference type="EMBL" id="GAG27842.1"/>
    </source>
</evidence>
<protein>
    <submittedName>
        <fullName evidence="2">Uncharacterized protein</fullName>
    </submittedName>
</protein>
<dbReference type="EMBL" id="BARS01032421">
    <property type="protein sequence ID" value="GAG27842.1"/>
    <property type="molecule type" value="Genomic_DNA"/>
</dbReference>
<gene>
    <name evidence="2" type="ORF">S01H1_50323</name>
</gene>
<proteinExistence type="predicted"/>
<feature type="region of interest" description="Disordered" evidence="1">
    <location>
        <begin position="47"/>
        <end position="67"/>
    </location>
</feature>
<sequence length="123" mass="12902">MAHKENNWQTGGFKLLVRIIGALAVPSLVLPNARGGEILVEVTPVVLTTPTPDPENPRPTAPESTASVGAGEDFFVEVWASNVAGTQPGLACVSVDLLYPTIYMGALPPIQDGPRFPITPVTA</sequence>
<feature type="compositionally biased region" description="Pro residues" evidence="1">
    <location>
        <begin position="51"/>
        <end position="60"/>
    </location>
</feature>
<name>X0WXA8_9ZZZZ</name>
<reference evidence="2" key="1">
    <citation type="journal article" date="2014" name="Front. Microbiol.">
        <title>High frequency of phylogenetically diverse reductive dehalogenase-homologous genes in deep subseafloor sedimentary metagenomes.</title>
        <authorList>
            <person name="Kawai M."/>
            <person name="Futagami T."/>
            <person name="Toyoda A."/>
            <person name="Takaki Y."/>
            <person name="Nishi S."/>
            <person name="Hori S."/>
            <person name="Arai W."/>
            <person name="Tsubouchi T."/>
            <person name="Morono Y."/>
            <person name="Uchiyama I."/>
            <person name="Ito T."/>
            <person name="Fujiyama A."/>
            <person name="Inagaki F."/>
            <person name="Takami H."/>
        </authorList>
    </citation>
    <scope>NUCLEOTIDE SEQUENCE</scope>
    <source>
        <strain evidence="2">Expedition CK06-06</strain>
    </source>
</reference>
<dbReference type="AlphaFoldDB" id="X0WXA8"/>
<organism evidence="2">
    <name type="scientific">marine sediment metagenome</name>
    <dbReference type="NCBI Taxonomy" id="412755"/>
    <lineage>
        <taxon>unclassified sequences</taxon>
        <taxon>metagenomes</taxon>
        <taxon>ecological metagenomes</taxon>
    </lineage>
</organism>
<feature type="non-terminal residue" evidence="2">
    <location>
        <position position="123"/>
    </location>
</feature>
<accession>X0WXA8</accession>
<evidence type="ECO:0000256" key="1">
    <source>
        <dbReference type="SAM" id="MobiDB-lite"/>
    </source>
</evidence>